<evidence type="ECO:0008006" key="3">
    <source>
        <dbReference type="Google" id="ProtNLM"/>
    </source>
</evidence>
<sequence>MQDEDRTLPAALAAAHAEGFSADHDGHDFDPYDEFMWSVETVEWWQSWTGNPTAGTAPFRVFGQDGSGGLAAFWIRVPDAPIETQPIVLIGSEGELHVIASNLGDYLWLLANGVGPLETVDGIHRTTTPIPTLTAIAQRYTGEMHRPTSTVINAAKAELHGLTTLVDATAR</sequence>
<accession>A0ABP8T0Z5</accession>
<reference evidence="2" key="1">
    <citation type="journal article" date="2019" name="Int. J. Syst. Evol. Microbiol.">
        <title>The Global Catalogue of Microorganisms (GCM) 10K type strain sequencing project: providing services to taxonomists for standard genome sequencing and annotation.</title>
        <authorList>
            <consortium name="The Broad Institute Genomics Platform"/>
            <consortium name="The Broad Institute Genome Sequencing Center for Infectious Disease"/>
            <person name="Wu L."/>
            <person name="Ma J."/>
        </authorList>
    </citation>
    <scope>NUCLEOTIDE SEQUENCE [LARGE SCALE GENOMIC DNA]</scope>
    <source>
        <strain evidence="2">JCM 3175</strain>
    </source>
</reference>
<proteinExistence type="predicted"/>
<organism evidence="1 2">
    <name type="scientific">Micromonospora coerulea</name>
    <dbReference type="NCBI Taxonomy" id="47856"/>
    <lineage>
        <taxon>Bacteria</taxon>
        <taxon>Bacillati</taxon>
        <taxon>Actinomycetota</taxon>
        <taxon>Actinomycetes</taxon>
        <taxon>Micromonosporales</taxon>
        <taxon>Micromonosporaceae</taxon>
        <taxon>Micromonospora</taxon>
    </lineage>
</organism>
<protein>
    <recommendedName>
        <fullName evidence="3">SMI1/KNR4 family protein</fullName>
    </recommendedName>
</protein>
<comment type="caution">
    <text evidence="1">The sequence shown here is derived from an EMBL/GenBank/DDBJ whole genome shotgun (WGS) entry which is preliminary data.</text>
</comment>
<dbReference type="RefSeq" id="WP_346124157.1">
    <property type="nucleotide sequence ID" value="NZ_BAABGU010000041.1"/>
</dbReference>
<gene>
    <name evidence="1" type="ORF">GCM10023176_54250</name>
</gene>
<evidence type="ECO:0000313" key="1">
    <source>
        <dbReference type="EMBL" id="GAA4578417.1"/>
    </source>
</evidence>
<dbReference type="Proteomes" id="UP001500307">
    <property type="component" value="Unassembled WGS sequence"/>
</dbReference>
<name>A0ABP8T0Z5_9ACTN</name>
<dbReference type="EMBL" id="BAABGU010000041">
    <property type="protein sequence ID" value="GAA4578417.1"/>
    <property type="molecule type" value="Genomic_DNA"/>
</dbReference>
<keyword evidence="2" id="KW-1185">Reference proteome</keyword>
<evidence type="ECO:0000313" key="2">
    <source>
        <dbReference type="Proteomes" id="UP001500307"/>
    </source>
</evidence>